<dbReference type="EMBL" id="HBUF01647589">
    <property type="protein sequence ID" value="CAG6786233.1"/>
    <property type="molecule type" value="Transcribed_RNA"/>
</dbReference>
<dbReference type="Pfam" id="PF10184">
    <property type="entry name" value="DUF2358"/>
    <property type="match status" value="1"/>
</dbReference>
<dbReference type="EMBL" id="HBUF01112774">
    <property type="protein sequence ID" value="CAG6640578.1"/>
    <property type="molecule type" value="Transcribed_RNA"/>
</dbReference>
<proteinExistence type="predicted"/>
<dbReference type="AlphaFoldDB" id="A0A8D8QYT6"/>
<feature type="region of interest" description="Disordered" evidence="1">
    <location>
        <begin position="116"/>
        <end position="136"/>
    </location>
</feature>
<name>A0A8D8QYT6_9HEMI</name>
<reference evidence="2" key="1">
    <citation type="submission" date="2021-05" db="EMBL/GenBank/DDBJ databases">
        <authorList>
            <person name="Alioto T."/>
            <person name="Alioto T."/>
            <person name="Gomez Garrido J."/>
        </authorList>
    </citation>
    <scope>NUCLEOTIDE SEQUENCE</scope>
</reference>
<dbReference type="PANTHER" id="PTHR31094:SF2">
    <property type="entry name" value="RIKEN CDNA 2310061I04 GENE"/>
    <property type="match status" value="1"/>
</dbReference>
<sequence length="301" mass="34781">MIQISASRMICAVHHQSVQRLLKSVGKDSYSLLPSRTISIFPKSNLHYANLKEQDSSEKSIIPYVASFVSSKTFQYDKYEYFTKSDEKSNSCLAFQKSNNLSVDEKRLNEIHKLVQSNRQDQAQSNDSDPLNRASPEQVEDVAKVLRADLPKLFAKPMDYKIYSKHLEFENHLTNTHTRTLLEYSKQLALLKIAGHLKYAYVECQVLKLTTHHSEGTIKVRWRIRGVSGVKVFMNFWRMKVWKLKDTVIKDAKSWYEGFSIFYVKGDGLVHKHVVLKMQPDEDYEVETSKPKLVDITAKVA</sequence>
<dbReference type="InterPro" id="IPR018790">
    <property type="entry name" value="DUF2358"/>
</dbReference>
<dbReference type="EMBL" id="HBUF01354991">
    <property type="protein sequence ID" value="CAG6716723.1"/>
    <property type="molecule type" value="Transcribed_RNA"/>
</dbReference>
<dbReference type="PANTHER" id="PTHR31094">
    <property type="entry name" value="RIKEN CDNA 2310061I04 GENE"/>
    <property type="match status" value="1"/>
</dbReference>
<dbReference type="EMBL" id="HBUF01112772">
    <property type="protein sequence ID" value="CAG6640576.1"/>
    <property type="molecule type" value="Transcribed_RNA"/>
</dbReference>
<dbReference type="EMBL" id="HBUF01303216">
    <property type="protein sequence ID" value="CAG6691535.1"/>
    <property type="molecule type" value="Transcribed_RNA"/>
</dbReference>
<dbReference type="EMBL" id="HBUF01647588">
    <property type="protein sequence ID" value="CAG6786232.1"/>
    <property type="molecule type" value="Transcribed_RNA"/>
</dbReference>
<evidence type="ECO:0000313" key="2">
    <source>
        <dbReference type="EMBL" id="CAG6640576.1"/>
    </source>
</evidence>
<feature type="compositionally biased region" description="Polar residues" evidence="1">
    <location>
        <begin position="116"/>
        <end position="129"/>
    </location>
</feature>
<organism evidence="2">
    <name type="scientific">Cacopsylla melanoneura</name>
    <dbReference type="NCBI Taxonomy" id="428564"/>
    <lineage>
        <taxon>Eukaryota</taxon>
        <taxon>Metazoa</taxon>
        <taxon>Ecdysozoa</taxon>
        <taxon>Arthropoda</taxon>
        <taxon>Hexapoda</taxon>
        <taxon>Insecta</taxon>
        <taxon>Pterygota</taxon>
        <taxon>Neoptera</taxon>
        <taxon>Paraneoptera</taxon>
        <taxon>Hemiptera</taxon>
        <taxon>Sternorrhyncha</taxon>
        <taxon>Psylloidea</taxon>
        <taxon>Psyllidae</taxon>
        <taxon>Psyllinae</taxon>
        <taxon>Cacopsylla</taxon>
    </lineage>
</organism>
<evidence type="ECO:0000256" key="1">
    <source>
        <dbReference type="SAM" id="MobiDB-lite"/>
    </source>
</evidence>
<dbReference type="EMBL" id="HBUF01303214">
    <property type="protein sequence ID" value="CAG6691533.1"/>
    <property type="molecule type" value="Transcribed_RNA"/>
</dbReference>
<dbReference type="EMBL" id="HBUF01112773">
    <property type="protein sequence ID" value="CAG6640577.1"/>
    <property type="molecule type" value="Transcribed_RNA"/>
</dbReference>
<dbReference type="EMBL" id="HBUF01354990">
    <property type="protein sequence ID" value="CAG6716722.1"/>
    <property type="molecule type" value="Transcribed_RNA"/>
</dbReference>
<dbReference type="EMBL" id="HBUF01354989">
    <property type="protein sequence ID" value="CAG6716721.1"/>
    <property type="molecule type" value="Transcribed_RNA"/>
</dbReference>
<dbReference type="EMBL" id="HBUF01303215">
    <property type="protein sequence ID" value="CAG6691534.1"/>
    <property type="molecule type" value="Transcribed_RNA"/>
</dbReference>
<accession>A0A8D8QYT6</accession>
<protein>
    <submittedName>
        <fullName evidence="2">Uncharacterized protein C6orf136 homolog</fullName>
    </submittedName>
</protein>